<dbReference type="EMBL" id="CAJJDN010000101">
    <property type="protein sequence ID" value="CAD8112493.1"/>
    <property type="molecule type" value="Genomic_DNA"/>
</dbReference>
<evidence type="ECO:0000313" key="1">
    <source>
        <dbReference type="EMBL" id="CAD8112493.1"/>
    </source>
</evidence>
<dbReference type="AlphaFoldDB" id="A0A8S1QAT4"/>
<accession>A0A8S1QAT4</accession>
<sequence>MSKNKSGFQSRSGMVINCFNRDNPINETFQHNNPNALTGFLTWTSFSFLGAINFQIEIIQITSLNVSVGISNTNNIKQLGYQIILGIEEAFVNLGVKAAMSEVIIAVPVLPKKTFLLTYLGFILSQSDAINLIQSRDLTTSPGELIYKIAESAADPLYSKNFHLPVWVSNTFTKQYKQLKYSKIQIFHKQNLDFNLKSFIQFEQQNQIFNQNGIYRILIDQQTKQINFLIQIACYQGLNRMIKFVNCQKCDKSQTFSIKHSCDNPNKLLLCKLDLFVVTEAIQELVIIIENFNFQIKQILYNSFVEEVILIQYY</sequence>
<evidence type="ECO:0000313" key="2">
    <source>
        <dbReference type="Proteomes" id="UP000692954"/>
    </source>
</evidence>
<gene>
    <name evidence="1" type="ORF">PSON_ATCC_30995.1.T1010023</name>
</gene>
<organism evidence="1 2">
    <name type="scientific">Paramecium sonneborni</name>
    <dbReference type="NCBI Taxonomy" id="65129"/>
    <lineage>
        <taxon>Eukaryota</taxon>
        <taxon>Sar</taxon>
        <taxon>Alveolata</taxon>
        <taxon>Ciliophora</taxon>
        <taxon>Intramacronucleata</taxon>
        <taxon>Oligohymenophorea</taxon>
        <taxon>Peniculida</taxon>
        <taxon>Parameciidae</taxon>
        <taxon>Paramecium</taxon>
    </lineage>
</organism>
<name>A0A8S1QAT4_9CILI</name>
<reference evidence="1" key="1">
    <citation type="submission" date="2021-01" db="EMBL/GenBank/DDBJ databases">
        <authorList>
            <consortium name="Genoscope - CEA"/>
            <person name="William W."/>
        </authorList>
    </citation>
    <scope>NUCLEOTIDE SEQUENCE</scope>
</reference>
<comment type="caution">
    <text evidence="1">The sequence shown here is derived from an EMBL/GenBank/DDBJ whole genome shotgun (WGS) entry which is preliminary data.</text>
</comment>
<keyword evidence="2" id="KW-1185">Reference proteome</keyword>
<dbReference type="OrthoDB" id="10381899at2759"/>
<protein>
    <submittedName>
        <fullName evidence="1">Uncharacterized protein</fullName>
    </submittedName>
</protein>
<proteinExistence type="predicted"/>
<dbReference type="Proteomes" id="UP000692954">
    <property type="component" value="Unassembled WGS sequence"/>
</dbReference>